<dbReference type="PANTHER" id="PTHR32011">
    <property type="entry name" value="OS08G0472400 PROTEIN"/>
    <property type="match status" value="1"/>
</dbReference>
<dbReference type="AlphaFoldDB" id="A0A9X3PQI8"/>
<protein>
    <recommendedName>
        <fullName evidence="5">SMI1/KNR4 family protein</fullName>
    </recommendedName>
</protein>
<evidence type="ECO:0000313" key="4">
    <source>
        <dbReference type="Proteomes" id="UP001183604"/>
    </source>
</evidence>
<evidence type="ECO:0008006" key="5">
    <source>
        <dbReference type="Google" id="ProtNLM"/>
    </source>
</evidence>
<proteinExistence type="predicted"/>
<evidence type="ECO:0000313" key="3">
    <source>
        <dbReference type="Proteomes" id="UP001145799"/>
    </source>
</evidence>
<evidence type="ECO:0000313" key="1">
    <source>
        <dbReference type="EMBL" id="MDA1388174.1"/>
    </source>
</evidence>
<reference evidence="2 4" key="2">
    <citation type="submission" date="2023-07" db="EMBL/GenBank/DDBJ databases">
        <title>Sequencing the genomes of 1000 actinobacteria strains.</title>
        <authorList>
            <person name="Klenk H.-P."/>
        </authorList>
    </citation>
    <scope>NUCLEOTIDE SEQUENCE [LARGE SCALE GENOMIC DNA]</scope>
    <source>
        <strain evidence="2 4">DSM 44724</strain>
    </source>
</reference>
<sequence>MSLRNGPWLGRRAARRLAEFGLHSIMPGLSEQEFARIEAEFGFEFAEDHRAFLAAGVPMGPGGWPDWRAGDPKRLRDQLRCPVEGLLFDVENAGFWVEDWGSRPAATADALAVAGHELAKVPTMVPIAGHRYLPAGRENWGHPVLSMYQSDVIVYGADLLDYIGREFGPDRSAVGPGAEATVPFWADVLDWNNDPEAPNPLKLRRR</sequence>
<evidence type="ECO:0000313" key="2">
    <source>
        <dbReference type="EMBL" id="MDR7336989.1"/>
    </source>
</evidence>
<dbReference type="RefSeq" id="WP_270124672.1">
    <property type="nucleotide sequence ID" value="NZ_BAAAOM010000002.1"/>
</dbReference>
<name>A0A9X3PQI8_9ACTN</name>
<dbReference type="PANTHER" id="PTHR32011:SF2">
    <property type="entry name" value="OS08G0472400 PROTEIN"/>
    <property type="match status" value="1"/>
</dbReference>
<comment type="caution">
    <text evidence="1">The sequence shown here is derived from an EMBL/GenBank/DDBJ whole genome shotgun (WGS) entry which is preliminary data.</text>
</comment>
<organism evidence="1 3">
    <name type="scientific">Glycomyces lechevalierae</name>
    <dbReference type="NCBI Taxonomy" id="256034"/>
    <lineage>
        <taxon>Bacteria</taxon>
        <taxon>Bacillati</taxon>
        <taxon>Actinomycetota</taxon>
        <taxon>Actinomycetes</taxon>
        <taxon>Glycomycetales</taxon>
        <taxon>Glycomycetaceae</taxon>
        <taxon>Glycomyces</taxon>
    </lineage>
</organism>
<keyword evidence="4" id="KW-1185">Reference proteome</keyword>
<accession>A0A9X3PQI8</accession>
<dbReference type="Proteomes" id="UP001183604">
    <property type="component" value="Unassembled WGS sequence"/>
</dbReference>
<reference evidence="1" key="1">
    <citation type="submission" date="2022-12" db="EMBL/GenBank/DDBJ databases">
        <title>Gycomyces niveus sp.nov., a novel actinomycete isolated from soil in Shouguang.</title>
        <authorList>
            <person name="Yang X."/>
        </authorList>
    </citation>
    <scope>NUCLEOTIDE SEQUENCE</scope>
    <source>
        <strain evidence="1">DSM 44724</strain>
    </source>
</reference>
<dbReference type="Proteomes" id="UP001145799">
    <property type="component" value="Unassembled WGS sequence"/>
</dbReference>
<dbReference type="EMBL" id="JAPZVQ010000024">
    <property type="protein sequence ID" value="MDA1388174.1"/>
    <property type="molecule type" value="Genomic_DNA"/>
</dbReference>
<dbReference type="EMBL" id="JAVDYD010000001">
    <property type="protein sequence ID" value="MDR7336989.1"/>
    <property type="molecule type" value="Genomic_DNA"/>
</dbReference>
<gene>
    <name evidence="2" type="ORF">J2S69_000708</name>
    <name evidence="1" type="ORF">O2L01_24485</name>
</gene>